<sequence length="75" mass="8240">METTAEPPQEPSDHANDVVSEDSSPETDLNDHQNSPETNLPPSSETQSPFQIQHSTLQFPTPKTTLLTPYSPPKP</sequence>
<name>A0A6N2K5F7_SALVM</name>
<feature type="compositionally biased region" description="Polar residues" evidence="1">
    <location>
        <begin position="32"/>
        <end position="68"/>
    </location>
</feature>
<evidence type="ECO:0000313" key="2">
    <source>
        <dbReference type="EMBL" id="VFU22460.1"/>
    </source>
</evidence>
<dbReference type="EMBL" id="CAADRP010000069">
    <property type="protein sequence ID" value="VFU22460.1"/>
    <property type="molecule type" value="Genomic_DNA"/>
</dbReference>
<gene>
    <name evidence="2" type="ORF">SVIM_LOCUS24848</name>
</gene>
<reference evidence="2" key="1">
    <citation type="submission" date="2019-03" db="EMBL/GenBank/DDBJ databases">
        <authorList>
            <person name="Mank J."/>
            <person name="Almeida P."/>
        </authorList>
    </citation>
    <scope>NUCLEOTIDE SEQUENCE</scope>
    <source>
        <strain evidence="2">78183</strain>
    </source>
</reference>
<evidence type="ECO:0000256" key="1">
    <source>
        <dbReference type="SAM" id="MobiDB-lite"/>
    </source>
</evidence>
<proteinExistence type="predicted"/>
<protein>
    <submittedName>
        <fullName evidence="2">Uncharacterized protein</fullName>
    </submittedName>
</protein>
<organism evidence="2">
    <name type="scientific">Salix viminalis</name>
    <name type="common">Common osier</name>
    <name type="synonym">Basket willow</name>
    <dbReference type="NCBI Taxonomy" id="40686"/>
    <lineage>
        <taxon>Eukaryota</taxon>
        <taxon>Viridiplantae</taxon>
        <taxon>Streptophyta</taxon>
        <taxon>Embryophyta</taxon>
        <taxon>Tracheophyta</taxon>
        <taxon>Spermatophyta</taxon>
        <taxon>Magnoliopsida</taxon>
        <taxon>eudicotyledons</taxon>
        <taxon>Gunneridae</taxon>
        <taxon>Pentapetalae</taxon>
        <taxon>rosids</taxon>
        <taxon>fabids</taxon>
        <taxon>Malpighiales</taxon>
        <taxon>Salicaceae</taxon>
        <taxon>Saliceae</taxon>
        <taxon>Salix</taxon>
    </lineage>
</organism>
<dbReference type="AlphaFoldDB" id="A0A6N2K5F7"/>
<accession>A0A6N2K5F7</accession>
<feature type="region of interest" description="Disordered" evidence="1">
    <location>
        <begin position="1"/>
        <end position="75"/>
    </location>
</feature>